<evidence type="ECO:0000256" key="2">
    <source>
        <dbReference type="ARBA" id="ARBA00023157"/>
    </source>
</evidence>
<dbReference type="SUPFAM" id="SSF101148">
    <property type="entry name" value="Plant invertase/pectin methylesterase inhibitor"/>
    <property type="match status" value="1"/>
</dbReference>
<name>A0ABD3CET5_9LAMI</name>
<dbReference type="AlphaFoldDB" id="A0ABD3CET5"/>
<evidence type="ECO:0000313" key="6">
    <source>
        <dbReference type="EMBL" id="KAL3627212.1"/>
    </source>
</evidence>
<dbReference type="PANTHER" id="PTHR36710:SF18">
    <property type="entry name" value="PECTINESTERASE INHIBITOR 5-RELATED"/>
    <property type="match status" value="1"/>
</dbReference>
<dbReference type="Proteomes" id="UP001632038">
    <property type="component" value="Unassembled WGS sequence"/>
</dbReference>
<evidence type="ECO:0000256" key="3">
    <source>
        <dbReference type="ARBA" id="ARBA00038471"/>
    </source>
</evidence>
<reference evidence="7" key="1">
    <citation type="journal article" date="2024" name="IScience">
        <title>Strigolactones Initiate the Formation of Haustorium-like Structures in Castilleja.</title>
        <authorList>
            <person name="Buerger M."/>
            <person name="Peterson D."/>
            <person name="Chory J."/>
        </authorList>
    </citation>
    <scope>NUCLEOTIDE SEQUENCE [LARGE SCALE GENOMIC DNA]</scope>
</reference>
<dbReference type="CDD" id="cd14859">
    <property type="entry name" value="PMEI_like"/>
    <property type="match status" value="1"/>
</dbReference>
<evidence type="ECO:0000256" key="4">
    <source>
        <dbReference type="SAM" id="SignalP"/>
    </source>
</evidence>
<dbReference type="Gene3D" id="1.20.140.40">
    <property type="entry name" value="Invertase/pectin methylesterase inhibitor family protein"/>
    <property type="match status" value="1"/>
</dbReference>
<keyword evidence="7" id="KW-1185">Reference proteome</keyword>
<feature type="chain" id="PRO_5044839852" description="Pectinesterase inhibitor domain-containing protein" evidence="4">
    <location>
        <begin position="19"/>
        <end position="187"/>
    </location>
</feature>
<gene>
    <name evidence="6" type="ORF">CASFOL_028575</name>
</gene>
<protein>
    <recommendedName>
        <fullName evidence="5">Pectinesterase inhibitor domain-containing protein</fullName>
    </recommendedName>
</protein>
<dbReference type="EMBL" id="JAVIJP010000039">
    <property type="protein sequence ID" value="KAL3627212.1"/>
    <property type="molecule type" value="Genomic_DNA"/>
</dbReference>
<dbReference type="NCBIfam" id="TIGR01614">
    <property type="entry name" value="PME_inhib"/>
    <property type="match status" value="1"/>
</dbReference>
<dbReference type="InterPro" id="IPR035513">
    <property type="entry name" value="Invertase/methylesterase_inhib"/>
</dbReference>
<evidence type="ECO:0000256" key="1">
    <source>
        <dbReference type="ARBA" id="ARBA00022729"/>
    </source>
</evidence>
<keyword evidence="1 4" id="KW-0732">Signal</keyword>
<dbReference type="Pfam" id="PF04043">
    <property type="entry name" value="PMEI"/>
    <property type="match status" value="1"/>
</dbReference>
<feature type="domain" description="Pectinesterase inhibitor" evidence="5">
    <location>
        <begin position="34"/>
        <end position="179"/>
    </location>
</feature>
<dbReference type="PANTHER" id="PTHR36710">
    <property type="entry name" value="PECTINESTERASE INHIBITOR-LIKE"/>
    <property type="match status" value="1"/>
</dbReference>
<keyword evidence="2" id="KW-1015">Disulfide bond</keyword>
<comment type="similarity">
    <text evidence="3">Belongs to the PMEI family.</text>
</comment>
<evidence type="ECO:0000313" key="7">
    <source>
        <dbReference type="Proteomes" id="UP001632038"/>
    </source>
</evidence>
<dbReference type="InterPro" id="IPR052421">
    <property type="entry name" value="PCW_Enzyme_Inhibitor"/>
</dbReference>
<dbReference type="SMART" id="SM00856">
    <property type="entry name" value="PMEI"/>
    <property type="match status" value="1"/>
</dbReference>
<feature type="signal peptide" evidence="4">
    <location>
        <begin position="1"/>
        <end position="18"/>
    </location>
</feature>
<accession>A0ABD3CET5</accession>
<organism evidence="6 7">
    <name type="scientific">Castilleja foliolosa</name>
    <dbReference type="NCBI Taxonomy" id="1961234"/>
    <lineage>
        <taxon>Eukaryota</taxon>
        <taxon>Viridiplantae</taxon>
        <taxon>Streptophyta</taxon>
        <taxon>Embryophyta</taxon>
        <taxon>Tracheophyta</taxon>
        <taxon>Spermatophyta</taxon>
        <taxon>Magnoliopsida</taxon>
        <taxon>eudicotyledons</taxon>
        <taxon>Gunneridae</taxon>
        <taxon>Pentapetalae</taxon>
        <taxon>asterids</taxon>
        <taxon>lamiids</taxon>
        <taxon>Lamiales</taxon>
        <taxon>Orobanchaceae</taxon>
        <taxon>Pedicularideae</taxon>
        <taxon>Castillejinae</taxon>
        <taxon>Castilleja</taxon>
    </lineage>
</organism>
<proteinExistence type="inferred from homology"/>
<comment type="caution">
    <text evidence="6">The sequence shown here is derived from an EMBL/GenBank/DDBJ whole genome shotgun (WGS) entry which is preliminary data.</text>
</comment>
<evidence type="ECO:0000259" key="5">
    <source>
        <dbReference type="SMART" id="SM00856"/>
    </source>
</evidence>
<dbReference type="InterPro" id="IPR006501">
    <property type="entry name" value="Pectinesterase_inhib_dom"/>
</dbReference>
<sequence>MSVIFSNIRLLTTLTVLCFFTPPPPFLSAAAAKAKASLATEVCKNTTDINFCLQSIYSDPGAATADRVTLANISFGKAHSNATNTSDYIASQIKSARGGKPKDDVVRGLKSCLVNYNETVRVLSEVLRDLNDESYYKFDTMSLDAENNTRVCERGFHGKSPMTQRNVISIKLANICYVVSKLFQYND</sequence>